<comment type="caution">
    <text evidence="11">The sequence shown here is derived from an EMBL/GenBank/DDBJ whole genome shotgun (WGS) entry which is preliminary data.</text>
</comment>
<proteinExistence type="inferred from homology"/>
<dbReference type="PANTHER" id="PTHR31595">
    <property type="entry name" value="LONG-CHAIN-ALCOHOL O-FATTY-ACYLTRANSFERASE 3-RELATED"/>
    <property type="match status" value="1"/>
</dbReference>
<keyword evidence="5 9" id="KW-0812">Transmembrane</keyword>
<comment type="subcellular location">
    <subcellularLocation>
        <location evidence="1">Membrane</location>
        <topology evidence="1">Multi-pass membrane protein</topology>
    </subcellularLocation>
</comment>
<dbReference type="GO" id="GO:0008374">
    <property type="term" value="F:O-acyltransferase activity"/>
    <property type="evidence" value="ECO:0007669"/>
    <property type="project" value="InterPro"/>
</dbReference>
<evidence type="ECO:0000259" key="10">
    <source>
        <dbReference type="Pfam" id="PF13813"/>
    </source>
</evidence>
<dbReference type="OrthoDB" id="1077582at2759"/>
<evidence type="ECO:0000256" key="1">
    <source>
        <dbReference type="ARBA" id="ARBA00004141"/>
    </source>
</evidence>
<evidence type="ECO:0000256" key="9">
    <source>
        <dbReference type="SAM" id="Phobius"/>
    </source>
</evidence>
<feature type="region of interest" description="Disordered" evidence="8">
    <location>
        <begin position="120"/>
        <end position="145"/>
    </location>
</feature>
<organism evidence="11 12">
    <name type="scientific">Thelephora terrestris</name>
    <dbReference type="NCBI Taxonomy" id="56493"/>
    <lineage>
        <taxon>Eukaryota</taxon>
        <taxon>Fungi</taxon>
        <taxon>Dikarya</taxon>
        <taxon>Basidiomycota</taxon>
        <taxon>Agaricomycotina</taxon>
        <taxon>Agaricomycetes</taxon>
        <taxon>Thelephorales</taxon>
        <taxon>Thelephoraceae</taxon>
        <taxon>Thelephora</taxon>
    </lineage>
</organism>
<gene>
    <name evidence="11" type="ORF">BJ322DRAFT_237761</name>
</gene>
<evidence type="ECO:0000256" key="6">
    <source>
        <dbReference type="ARBA" id="ARBA00022989"/>
    </source>
</evidence>
<comment type="similarity">
    <text evidence="3">Belongs to the wax synthase family.</text>
</comment>
<dbReference type="InterPro" id="IPR044851">
    <property type="entry name" value="Wax_synthase"/>
</dbReference>
<evidence type="ECO:0000256" key="7">
    <source>
        <dbReference type="ARBA" id="ARBA00023136"/>
    </source>
</evidence>
<evidence type="ECO:0000313" key="12">
    <source>
        <dbReference type="Proteomes" id="UP000736335"/>
    </source>
</evidence>
<keyword evidence="6 9" id="KW-1133">Transmembrane helix</keyword>
<feature type="transmembrane region" description="Helical" evidence="9">
    <location>
        <begin position="35"/>
        <end position="52"/>
    </location>
</feature>
<evidence type="ECO:0000256" key="8">
    <source>
        <dbReference type="SAM" id="MobiDB-lite"/>
    </source>
</evidence>
<dbReference type="GO" id="GO:0006629">
    <property type="term" value="P:lipid metabolic process"/>
    <property type="evidence" value="ECO:0007669"/>
    <property type="project" value="InterPro"/>
</dbReference>
<evidence type="ECO:0000256" key="4">
    <source>
        <dbReference type="ARBA" id="ARBA00022679"/>
    </source>
</evidence>
<feature type="transmembrane region" description="Helical" evidence="9">
    <location>
        <begin position="384"/>
        <end position="404"/>
    </location>
</feature>
<dbReference type="Proteomes" id="UP000736335">
    <property type="component" value="Unassembled WGS sequence"/>
</dbReference>
<feature type="domain" description="Wax synthase" evidence="10">
    <location>
        <begin position="274"/>
        <end position="360"/>
    </location>
</feature>
<dbReference type="Pfam" id="PF13813">
    <property type="entry name" value="MBOAT_2"/>
    <property type="match status" value="1"/>
</dbReference>
<reference evidence="11" key="1">
    <citation type="journal article" date="2020" name="Nat. Commun.">
        <title>Large-scale genome sequencing of mycorrhizal fungi provides insights into the early evolution of symbiotic traits.</title>
        <authorList>
            <person name="Miyauchi S."/>
            <person name="Kiss E."/>
            <person name="Kuo A."/>
            <person name="Drula E."/>
            <person name="Kohler A."/>
            <person name="Sanchez-Garcia M."/>
            <person name="Morin E."/>
            <person name="Andreopoulos B."/>
            <person name="Barry K.W."/>
            <person name="Bonito G."/>
            <person name="Buee M."/>
            <person name="Carver A."/>
            <person name="Chen C."/>
            <person name="Cichocki N."/>
            <person name="Clum A."/>
            <person name="Culley D."/>
            <person name="Crous P.W."/>
            <person name="Fauchery L."/>
            <person name="Girlanda M."/>
            <person name="Hayes R.D."/>
            <person name="Keri Z."/>
            <person name="LaButti K."/>
            <person name="Lipzen A."/>
            <person name="Lombard V."/>
            <person name="Magnuson J."/>
            <person name="Maillard F."/>
            <person name="Murat C."/>
            <person name="Nolan M."/>
            <person name="Ohm R.A."/>
            <person name="Pangilinan J."/>
            <person name="Pereira M.F."/>
            <person name="Perotto S."/>
            <person name="Peter M."/>
            <person name="Pfister S."/>
            <person name="Riley R."/>
            <person name="Sitrit Y."/>
            <person name="Stielow J.B."/>
            <person name="Szollosi G."/>
            <person name="Zifcakova L."/>
            <person name="Stursova M."/>
            <person name="Spatafora J.W."/>
            <person name="Tedersoo L."/>
            <person name="Vaario L.M."/>
            <person name="Yamada A."/>
            <person name="Yan M."/>
            <person name="Wang P."/>
            <person name="Xu J."/>
            <person name="Bruns T."/>
            <person name="Baldrian P."/>
            <person name="Vilgalys R."/>
            <person name="Dunand C."/>
            <person name="Henrissat B."/>
            <person name="Grigoriev I.V."/>
            <person name="Hibbett D."/>
            <person name="Nagy L.G."/>
            <person name="Martin F.M."/>
        </authorList>
    </citation>
    <scope>NUCLEOTIDE SEQUENCE</scope>
    <source>
        <strain evidence="11">UH-Tt-Lm1</strain>
    </source>
</reference>
<reference evidence="11" key="2">
    <citation type="submission" date="2020-11" db="EMBL/GenBank/DDBJ databases">
        <authorList>
            <consortium name="DOE Joint Genome Institute"/>
            <person name="Kuo A."/>
            <person name="Miyauchi S."/>
            <person name="Kiss E."/>
            <person name="Drula E."/>
            <person name="Kohler A."/>
            <person name="Sanchez-Garcia M."/>
            <person name="Andreopoulos B."/>
            <person name="Barry K.W."/>
            <person name="Bonito G."/>
            <person name="Buee M."/>
            <person name="Carver A."/>
            <person name="Chen C."/>
            <person name="Cichocki N."/>
            <person name="Clum A."/>
            <person name="Culley D."/>
            <person name="Crous P.W."/>
            <person name="Fauchery L."/>
            <person name="Girlanda M."/>
            <person name="Hayes R."/>
            <person name="Keri Z."/>
            <person name="Labutti K."/>
            <person name="Lipzen A."/>
            <person name="Lombard V."/>
            <person name="Magnuson J."/>
            <person name="Maillard F."/>
            <person name="Morin E."/>
            <person name="Murat C."/>
            <person name="Nolan M."/>
            <person name="Ohm R."/>
            <person name="Pangilinan J."/>
            <person name="Pereira M."/>
            <person name="Perotto S."/>
            <person name="Peter M."/>
            <person name="Riley R."/>
            <person name="Sitrit Y."/>
            <person name="Stielow B."/>
            <person name="Szollosi G."/>
            <person name="Zifcakova L."/>
            <person name="Stursova M."/>
            <person name="Spatafora J.W."/>
            <person name="Tedersoo L."/>
            <person name="Vaario L.-M."/>
            <person name="Yamada A."/>
            <person name="Yan M."/>
            <person name="Wang P."/>
            <person name="Xu J."/>
            <person name="Bruns T."/>
            <person name="Baldrian P."/>
            <person name="Vilgalys R."/>
            <person name="Henrissat B."/>
            <person name="Grigoriev I.V."/>
            <person name="Hibbett D."/>
            <person name="Nagy L.G."/>
            <person name="Martin F.M."/>
        </authorList>
    </citation>
    <scope>NUCLEOTIDE SEQUENCE</scope>
    <source>
        <strain evidence="11">UH-Tt-Lm1</strain>
    </source>
</reference>
<dbReference type="GO" id="GO:0016020">
    <property type="term" value="C:membrane"/>
    <property type="evidence" value="ECO:0007669"/>
    <property type="project" value="UniProtKB-SubCell"/>
</dbReference>
<comment type="pathway">
    <text evidence="2">Secondary metabolite biosynthesis.</text>
</comment>
<feature type="transmembrane region" description="Helical" evidence="9">
    <location>
        <begin position="59"/>
        <end position="79"/>
    </location>
</feature>
<dbReference type="AlphaFoldDB" id="A0A9P6H8C1"/>
<evidence type="ECO:0000256" key="5">
    <source>
        <dbReference type="ARBA" id="ARBA00022692"/>
    </source>
</evidence>
<keyword evidence="7 9" id="KW-0472">Membrane</keyword>
<accession>A0A9P6H8C1</accession>
<protein>
    <recommendedName>
        <fullName evidence="10">Wax synthase domain-containing protein</fullName>
    </recommendedName>
</protein>
<evidence type="ECO:0000313" key="11">
    <source>
        <dbReference type="EMBL" id="KAF9781670.1"/>
    </source>
</evidence>
<dbReference type="EMBL" id="WIUZ02000013">
    <property type="protein sequence ID" value="KAF9781670.1"/>
    <property type="molecule type" value="Genomic_DNA"/>
</dbReference>
<evidence type="ECO:0000256" key="3">
    <source>
        <dbReference type="ARBA" id="ARBA00007282"/>
    </source>
</evidence>
<sequence length="440" mass="50189">MGLSVWQDIYIGGYYAFRTLVPLPHHRTPWARNNAYWAILPFIPLVFMAYLVRRRDTFVMRLLLLPATICLLVHAAHGFYWPDPLVETRNWAQSCMCAYLISKALECALTPNGRLKIGETKLPPIGGEKDTHTPSSPTTKHRASNPTIYPPAVNDAFELLFACRGYGWDFGQDVHVPQEFRPLERSAFLRATWMTIVKNFILMDFLESCVKLIPEASHPFGGSIFLPLPPVQRYVVSTTLHIMSGTAIITGFEIVYGVSTLIGVGLLHQSPLLWPPPVESPFSSDSLTVFWAKRWHQFLRRMFVVYGGYPAFWLGSWISEEIAKVLMVFGVFTASGLFHEFSTYTPGRGLDMRTTWFFVWQAVAVLGERVWYKVTGRKVQGWIGLIWVYFSIMVLGQPCINAWYRRGFGSSIVIPTSVSPIRNLLWPILRRVHPIFEILP</sequence>
<dbReference type="InterPro" id="IPR032805">
    <property type="entry name" value="Wax_synthase_dom"/>
</dbReference>
<name>A0A9P6H8C1_9AGAM</name>
<keyword evidence="12" id="KW-1185">Reference proteome</keyword>
<evidence type="ECO:0000256" key="2">
    <source>
        <dbReference type="ARBA" id="ARBA00005179"/>
    </source>
</evidence>
<keyword evidence="4" id="KW-0808">Transferase</keyword>
<dbReference type="PANTHER" id="PTHR31595:SF57">
    <property type="entry name" value="OS04G0481900 PROTEIN"/>
    <property type="match status" value="1"/>
</dbReference>